<dbReference type="InterPro" id="IPR029052">
    <property type="entry name" value="Metallo-depent_PP-like"/>
</dbReference>
<organism evidence="5 6">
    <name type="scientific">Candidatus Saccharicenans subterraneus</name>
    <dbReference type="NCBI Taxonomy" id="2508984"/>
    <lineage>
        <taxon>Bacteria</taxon>
        <taxon>Candidatus Aminicenantota</taxon>
        <taxon>Candidatus Aminicenantia</taxon>
        <taxon>Candidatus Aminicenantales</taxon>
        <taxon>Candidatus Saccharicenantaceae</taxon>
        <taxon>Candidatus Saccharicenans</taxon>
    </lineage>
</organism>
<dbReference type="PROSITE" id="PS00786">
    <property type="entry name" value="5_NUCLEOTIDASE_2"/>
    <property type="match status" value="1"/>
</dbReference>
<sequence length="579" mass="62703">MSANKKGIKRLGVFLLACGMILFLTMACFAQGKRLTILHTNDTHSVMVPLHDGQVSWATATEKEDLWRKLNWFRSPGQGQGGSRAGLARMAYLIKKIKSQKPETLVLHGGDVFVGTFEFNKYLGYPELKIMENLYDAMELGNHEFDLGIETLAGILSGQLAGGAPVQLPLLCANIDLSGTALAGLVKTAVVKNVGGVKVGIFGLVTQDPQNYSDEVNSRFPYPYEAASPEQTLWYYAGQLAGQLKLVEGCDLVVCLSHLGKNLDYVLADNVPYIDVIVGGHSHDLIKMPVTRNGKIIVQAGAFGEYLGELNLKINNGKVELAGYRIHELDSKVPEDPATRNLVNQVREGVVSDPRFGPVYSQAVGLALRDITKGWPEGSPNRDVPMGNLVADAYIHGLKKAGLAPDCALTVLGYIGAEIRAGKIVGNDILRAVPYGYDPVSGLGFKVVVVYLPGQLLLGGLEYAAGTMDFTTDIAVQASGLTYCYDSSRPAAPLGQFPTRLDVMSVMVNGEPVAANPDKLYAVAMNEQVFNFFNAMTGGQLSEAKVDTGLFEYTLVRDYIRDLKKVSYASEGRIKDLKQ</sequence>
<dbReference type="InterPro" id="IPR004843">
    <property type="entry name" value="Calcineurin-like_PHP"/>
</dbReference>
<dbReference type="CDD" id="cd00845">
    <property type="entry name" value="MPP_UshA_N_like"/>
    <property type="match status" value="1"/>
</dbReference>
<comment type="similarity">
    <text evidence="2">Belongs to the 5'-nucleotidase family.</text>
</comment>
<evidence type="ECO:0000313" key="5">
    <source>
        <dbReference type="EMBL" id="RFT14720.1"/>
    </source>
</evidence>
<keyword evidence="2" id="KW-0547">Nucleotide-binding</keyword>
<evidence type="ECO:0000256" key="1">
    <source>
        <dbReference type="ARBA" id="ARBA00022729"/>
    </source>
</evidence>
<reference evidence="5 6" key="1">
    <citation type="submission" date="2018-08" db="EMBL/GenBank/DDBJ databases">
        <title>Genome analysis of the thermophilic bacterium of the candidate phylum Aminicenantes from deep subsurface aquifer revealed its physiology and ecological role.</title>
        <authorList>
            <person name="Kadnikov V.V."/>
            <person name="Mardanov A.V."/>
            <person name="Beletsky A.V."/>
            <person name="Karnachuk O.V."/>
            <person name="Ravin N.V."/>
        </authorList>
    </citation>
    <scope>NUCLEOTIDE SEQUENCE [LARGE SCALE GENOMIC DNA]</scope>
    <source>
        <strain evidence="5">BY38</strain>
    </source>
</reference>
<dbReference type="GO" id="GO:0016788">
    <property type="term" value="F:hydrolase activity, acting on ester bonds"/>
    <property type="evidence" value="ECO:0007669"/>
    <property type="project" value="InterPro"/>
</dbReference>
<dbReference type="Gene3D" id="3.90.780.10">
    <property type="entry name" value="5'-Nucleotidase, C-terminal domain"/>
    <property type="match status" value="1"/>
</dbReference>
<dbReference type="InterPro" id="IPR006146">
    <property type="entry name" value="5'-Nucleotdase_CS"/>
</dbReference>
<feature type="domain" description="5'-Nucleotidase C-terminal" evidence="4">
    <location>
        <begin position="380"/>
        <end position="527"/>
    </location>
</feature>
<dbReference type="Gene3D" id="3.60.21.10">
    <property type="match status" value="1"/>
</dbReference>
<dbReference type="GO" id="GO:0009166">
    <property type="term" value="P:nucleotide catabolic process"/>
    <property type="evidence" value="ECO:0007669"/>
    <property type="project" value="InterPro"/>
</dbReference>
<dbReference type="EMBL" id="QUAH01000022">
    <property type="protein sequence ID" value="RFT14720.1"/>
    <property type="molecule type" value="Genomic_DNA"/>
</dbReference>
<dbReference type="InterPro" id="IPR006179">
    <property type="entry name" value="5_nucleotidase/apyrase"/>
</dbReference>
<gene>
    <name evidence="5" type="ORF">OP8BY_2449</name>
</gene>
<keyword evidence="2" id="KW-0378">Hydrolase</keyword>
<proteinExistence type="inferred from homology"/>
<name>A0A3E2BJ11_9BACT</name>
<dbReference type="InterPro" id="IPR008334">
    <property type="entry name" value="5'-Nucleotdase_C"/>
</dbReference>
<feature type="domain" description="Calcineurin-like phosphoesterase" evidence="3">
    <location>
        <begin position="36"/>
        <end position="284"/>
    </location>
</feature>
<comment type="caution">
    <text evidence="5">The sequence shown here is derived from an EMBL/GenBank/DDBJ whole genome shotgun (WGS) entry which is preliminary data.</text>
</comment>
<dbReference type="Proteomes" id="UP000257323">
    <property type="component" value="Unassembled WGS sequence"/>
</dbReference>
<protein>
    <submittedName>
        <fullName evidence="5">5'-nucleotidase</fullName>
    </submittedName>
</protein>
<dbReference type="PROSITE" id="PS51257">
    <property type="entry name" value="PROKAR_LIPOPROTEIN"/>
    <property type="match status" value="1"/>
</dbReference>
<dbReference type="SUPFAM" id="SSF55816">
    <property type="entry name" value="5'-nucleotidase (syn. UDP-sugar hydrolase), C-terminal domain"/>
    <property type="match status" value="1"/>
</dbReference>
<dbReference type="PANTHER" id="PTHR11575">
    <property type="entry name" value="5'-NUCLEOTIDASE-RELATED"/>
    <property type="match status" value="1"/>
</dbReference>
<dbReference type="InterPro" id="IPR036907">
    <property type="entry name" value="5'-Nucleotdase_C_sf"/>
</dbReference>
<dbReference type="AlphaFoldDB" id="A0A3E2BJ11"/>
<dbReference type="Pfam" id="PF00149">
    <property type="entry name" value="Metallophos"/>
    <property type="match status" value="1"/>
</dbReference>
<evidence type="ECO:0000313" key="6">
    <source>
        <dbReference type="Proteomes" id="UP000257323"/>
    </source>
</evidence>
<evidence type="ECO:0000259" key="3">
    <source>
        <dbReference type="Pfam" id="PF00149"/>
    </source>
</evidence>
<dbReference type="SUPFAM" id="SSF56300">
    <property type="entry name" value="Metallo-dependent phosphatases"/>
    <property type="match status" value="1"/>
</dbReference>
<dbReference type="GO" id="GO:0046872">
    <property type="term" value="F:metal ion binding"/>
    <property type="evidence" value="ECO:0007669"/>
    <property type="project" value="InterPro"/>
</dbReference>
<keyword evidence="1" id="KW-0732">Signal</keyword>
<evidence type="ECO:0000256" key="2">
    <source>
        <dbReference type="RuleBase" id="RU362119"/>
    </source>
</evidence>
<dbReference type="PANTHER" id="PTHR11575:SF24">
    <property type="entry name" value="5'-NUCLEOTIDASE"/>
    <property type="match status" value="1"/>
</dbReference>
<dbReference type="GO" id="GO:0000166">
    <property type="term" value="F:nucleotide binding"/>
    <property type="evidence" value="ECO:0007669"/>
    <property type="project" value="UniProtKB-KW"/>
</dbReference>
<accession>A0A3E2BJ11</accession>
<evidence type="ECO:0000259" key="4">
    <source>
        <dbReference type="Pfam" id="PF02872"/>
    </source>
</evidence>
<dbReference type="PRINTS" id="PR01607">
    <property type="entry name" value="APYRASEFAMLY"/>
</dbReference>
<dbReference type="Pfam" id="PF02872">
    <property type="entry name" value="5_nucleotid_C"/>
    <property type="match status" value="1"/>
</dbReference>